<dbReference type="AlphaFoldDB" id="A0A2U2MQU1"/>
<evidence type="ECO:0000259" key="9">
    <source>
        <dbReference type="Pfam" id="PF08478"/>
    </source>
</evidence>
<feature type="compositionally biased region" description="Low complexity" evidence="6">
    <location>
        <begin position="25"/>
        <end position="39"/>
    </location>
</feature>
<accession>A0A2U2MQU1</accession>
<keyword evidence="4 7" id="KW-1133">Transmembrane helix</keyword>
<evidence type="ECO:0000256" key="3">
    <source>
        <dbReference type="ARBA" id="ARBA00022692"/>
    </source>
</evidence>
<keyword evidence="5" id="KW-0131">Cell cycle</keyword>
<evidence type="ECO:0000256" key="1">
    <source>
        <dbReference type="ARBA" id="ARBA00022475"/>
    </source>
</evidence>
<proteinExistence type="predicted"/>
<comment type="caution">
    <text evidence="10">The sequence shown here is derived from an EMBL/GenBank/DDBJ whole genome shotgun (WGS) entry which is preliminary data.</text>
</comment>
<evidence type="ECO:0000256" key="5">
    <source>
        <dbReference type="ARBA" id="ARBA00023306"/>
    </source>
</evidence>
<dbReference type="InterPro" id="IPR050487">
    <property type="entry name" value="FtsQ_DivIB"/>
</dbReference>
<dbReference type="EMBL" id="QFFN01000030">
    <property type="protein sequence ID" value="PWG59222.1"/>
    <property type="molecule type" value="Genomic_DNA"/>
</dbReference>
<feature type="domain" description="POTRA" evidence="9">
    <location>
        <begin position="150"/>
        <end position="213"/>
    </location>
</feature>
<dbReference type="InterPro" id="IPR013685">
    <property type="entry name" value="POTRA_FtsQ_type"/>
</dbReference>
<dbReference type="Pfam" id="PF08478">
    <property type="entry name" value="POTRA_1"/>
    <property type="match status" value="1"/>
</dbReference>
<keyword evidence="11" id="KW-1185">Reference proteome</keyword>
<feature type="region of interest" description="Disordered" evidence="6">
    <location>
        <begin position="1"/>
        <end position="57"/>
    </location>
</feature>
<evidence type="ECO:0000313" key="10">
    <source>
        <dbReference type="EMBL" id="PWG59222.1"/>
    </source>
</evidence>
<evidence type="ECO:0000313" key="11">
    <source>
        <dbReference type="Proteomes" id="UP000245753"/>
    </source>
</evidence>
<dbReference type="GO" id="GO:0051301">
    <property type="term" value="P:cell division"/>
    <property type="evidence" value="ECO:0007669"/>
    <property type="project" value="UniProtKB-KW"/>
</dbReference>
<evidence type="ECO:0000256" key="2">
    <source>
        <dbReference type="ARBA" id="ARBA00022618"/>
    </source>
</evidence>
<dbReference type="PANTHER" id="PTHR37820">
    <property type="entry name" value="CELL DIVISION PROTEIN DIVIB"/>
    <property type="match status" value="1"/>
</dbReference>
<keyword evidence="1" id="KW-1003">Cell membrane</keyword>
<evidence type="ECO:0000256" key="7">
    <source>
        <dbReference type="SAM" id="Phobius"/>
    </source>
</evidence>
<feature type="domain" description="Cell division protein FtsQ/DivIB C-terminal" evidence="8">
    <location>
        <begin position="228"/>
        <end position="326"/>
    </location>
</feature>
<evidence type="ECO:0000256" key="4">
    <source>
        <dbReference type="ARBA" id="ARBA00022989"/>
    </source>
</evidence>
<dbReference type="InterPro" id="IPR005548">
    <property type="entry name" value="Cell_div_FtsQ/DivIB_C"/>
</dbReference>
<dbReference type="Proteomes" id="UP000245753">
    <property type="component" value="Unassembled WGS sequence"/>
</dbReference>
<protein>
    <submittedName>
        <fullName evidence="10">Cell division protein</fullName>
    </submittedName>
</protein>
<evidence type="ECO:0000256" key="6">
    <source>
        <dbReference type="SAM" id="MobiDB-lite"/>
    </source>
</evidence>
<dbReference type="GO" id="GO:0005886">
    <property type="term" value="C:plasma membrane"/>
    <property type="evidence" value="ECO:0007669"/>
    <property type="project" value="TreeGrafter"/>
</dbReference>
<dbReference type="Pfam" id="PF03799">
    <property type="entry name" value="FtsQ_DivIB_C"/>
    <property type="match status" value="1"/>
</dbReference>
<gene>
    <name evidence="10" type="ORF">DF200_08710</name>
</gene>
<evidence type="ECO:0000259" key="8">
    <source>
        <dbReference type="Pfam" id="PF03799"/>
    </source>
</evidence>
<keyword evidence="2 10" id="KW-0132">Cell division</keyword>
<feature type="transmembrane region" description="Helical" evidence="7">
    <location>
        <begin position="119"/>
        <end position="140"/>
    </location>
</feature>
<sequence>MRGTGMTGRTISSRGGSHDDGMGRSVSSVPSSASSVVSSDMAEKRSPRVAQSSTKSAAVASSSSEDFVDVRRMKSRKSVAERLDGEDFGGPGLFARPKVVNFPERLAERRRALRRRHMVRAAIVVLVVAVVSLITWSLLFSPLLRLHDDRIEVTGTNTWVSKTKVADIAGRQAGRSLLLVDAKTMEGDISELPGVTSATVTKHFPHGMTVDVQAEIPAAILRASDTSLTAVDREGRVLNAVEASVKGIPVIEVSDARRGLDDKAVQQALKILGSLDESVRRKITKVEAKTQDSVTTKLSDGYVIIWGNSSDIALKKAVVDKLLENPKQLDGAKTINVAAPDKATVK</sequence>
<dbReference type="Gene3D" id="3.10.20.310">
    <property type="entry name" value="membrane protein fhac"/>
    <property type="match status" value="1"/>
</dbReference>
<reference evidence="10 11" key="1">
    <citation type="journal article" date="2018" name="Int. J. Syst. Evol. Microbiol.">
        <title>Bifidobacterium catulorum sp. nov., a novel taxon from the faeces of the baby common marmoset (Callithrix jacchus).</title>
        <authorList>
            <person name="Modesto M."/>
            <person name="Michelini S."/>
            <person name="Oki K."/>
            <person name="Biavati B."/>
            <person name="Watanabe K."/>
            <person name="Mattarelli P."/>
        </authorList>
    </citation>
    <scope>NUCLEOTIDE SEQUENCE [LARGE SCALE GENOMIC DNA]</scope>
    <source>
        <strain evidence="10 11">MRM 8.19</strain>
    </source>
</reference>
<organism evidence="10 11">
    <name type="scientific">Bifidobacterium catulorum</name>
    <dbReference type="NCBI Taxonomy" id="1630173"/>
    <lineage>
        <taxon>Bacteria</taxon>
        <taxon>Bacillati</taxon>
        <taxon>Actinomycetota</taxon>
        <taxon>Actinomycetes</taxon>
        <taxon>Bifidobacteriales</taxon>
        <taxon>Bifidobacteriaceae</taxon>
        <taxon>Bifidobacterium</taxon>
    </lineage>
</organism>
<keyword evidence="7" id="KW-0472">Membrane</keyword>
<name>A0A2U2MQU1_9BIFI</name>
<keyword evidence="3 7" id="KW-0812">Transmembrane</keyword>
<dbReference type="PANTHER" id="PTHR37820:SF1">
    <property type="entry name" value="CELL DIVISION PROTEIN FTSQ"/>
    <property type="match status" value="1"/>
</dbReference>